<reference evidence="2 3" key="1">
    <citation type="submission" date="2019-03" db="EMBL/GenBank/DDBJ databases">
        <title>Single cell metagenomics reveals metabolic interactions within the superorganism composed of flagellate Streblomastix strix and complex community of Bacteroidetes bacteria on its surface.</title>
        <authorList>
            <person name="Treitli S.C."/>
            <person name="Kolisko M."/>
            <person name="Husnik F."/>
            <person name="Keeling P."/>
            <person name="Hampl V."/>
        </authorList>
    </citation>
    <scope>NUCLEOTIDE SEQUENCE [LARGE SCALE GENOMIC DNA]</scope>
    <source>
        <strain evidence="2">St1</strain>
    </source>
</reference>
<dbReference type="PROSITE" id="PS51257">
    <property type="entry name" value="PROKAR_LIPOPROTEIN"/>
    <property type="match status" value="1"/>
</dbReference>
<feature type="transmembrane region" description="Helical" evidence="1">
    <location>
        <begin position="57"/>
        <end position="76"/>
    </location>
</feature>
<dbReference type="Proteomes" id="UP000324575">
    <property type="component" value="Unassembled WGS sequence"/>
</dbReference>
<organism evidence="2 3">
    <name type="scientific">Candidatus Ordinivivax streblomastigis</name>
    <dbReference type="NCBI Taxonomy" id="2540710"/>
    <lineage>
        <taxon>Bacteria</taxon>
        <taxon>Pseudomonadati</taxon>
        <taxon>Bacteroidota</taxon>
        <taxon>Bacteroidia</taxon>
        <taxon>Bacteroidales</taxon>
        <taxon>Candidatus Ordinivivax</taxon>
    </lineage>
</organism>
<protein>
    <submittedName>
        <fullName evidence="2">Uncharacterized protein</fullName>
    </submittedName>
</protein>
<evidence type="ECO:0000313" key="3">
    <source>
        <dbReference type="Proteomes" id="UP000324575"/>
    </source>
</evidence>
<gene>
    <name evidence="2" type="ORF">EZS26_001297</name>
</gene>
<comment type="caution">
    <text evidence="2">The sequence shown here is derived from an EMBL/GenBank/DDBJ whole genome shotgun (WGS) entry which is preliminary data.</text>
</comment>
<sequence length="126" mass="14590">MKTLFDYCYYRISKFYKSFGESGYHFSGGVVLFGCIGFNLLSLCIFILSLFDREINLAFIYIVVIITGIFGLIFSSKKKYQNLEKQYKNEENSKLKGWLVLLYGIGSVVLYFISMILCGYWVNAKI</sequence>
<dbReference type="EMBL" id="SNRX01000007">
    <property type="protein sequence ID" value="KAA6302465.1"/>
    <property type="molecule type" value="Genomic_DNA"/>
</dbReference>
<keyword evidence="1" id="KW-0812">Transmembrane</keyword>
<keyword evidence="1" id="KW-0472">Membrane</keyword>
<proteinExistence type="predicted"/>
<evidence type="ECO:0000256" key="1">
    <source>
        <dbReference type="SAM" id="Phobius"/>
    </source>
</evidence>
<feature type="transmembrane region" description="Helical" evidence="1">
    <location>
        <begin position="97"/>
        <end position="122"/>
    </location>
</feature>
<feature type="transmembrane region" description="Helical" evidence="1">
    <location>
        <begin position="24"/>
        <end position="51"/>
    </location>
</feature>
<dbReference type="AlphaFoldDB" id="A0A5M8P1Z1"/>
<accession>A0A5M8P1Z1</accession>
<name>A0A5M8P1Z1_9BACT</name>
<keyword evidence="1" id="KW-1133">Transmembrane helix</keyword>
<evidence type="ECO:0000313" key="2">
    <source>
        <dbReference type="EMBL" id="KAA6302465.1"/>
    </source>
</evidence>